<dbReference type="InterPro" id="IPR002938">
    <property type="entry name" value="FAD-bd"/>
</dbReference>
<sequence>MARQHEFDVIVVGGGLVGASLALALADSGKAVALLEGQNAQFDQLEQGWDARIYAVSPANRRFLERLQAWPDSSRLGTIASMDVRGDAGGRLQFAASDVGESALAWIAENRWMLAALWRRLAESSITCLTGVRPVQLECSATAACLTLDDGRPLTAALVVGADGANSRLRQQCGLQASVKPYGHSGVVANFACERPHGDIARQWFTGDSILAWLPMAGNRISMVWSTSDPQRLLDMDHDTLAETVAAAGNHELGALQLLTPAVAFPLRLIQPESVISQRVALVGDAAHTVHPLAGQGVNTGFQDAEQLARLLATATDVSEYLILRRYERERREAVKTMQLACDALFQLFHARQPGVSWLRNTGLTLTNRLSVLKRQFVRHAMGV</sequence>
<comment type="pathway">
    <text evidence="2">Cofactor biosynthesis; ubiquinone biosynthesis.</text>
</comment>
<dbReference type="GO" id="GO:0004497">
    <property type="term" value="F:monooxygenase activity"/>
    <property type="evidence" value="ECO:0007669"/>
    <property type="project" value="UniProtKB-KW"/>
</dbReference>
<evidence type="ECO:0000313" key="9">
    <source>
        <dbReference type="EMBL" id="MTD32567.1"/>
    </source>
</evidence>
<evidence type="ECO:0000256" key="5">
    <source>
        <dbReference type="ARBA" id="ARBA00022827"/>
    </source>
</evidence>
<keyword evidence="4" id="KW-0285">Flavoprotein</keyword>
<keyword evidence="5" id="KW-0274">FAD</keyword>
<accession>A0A844GCD0</accession>
<dbReference type="GO" id="GO:0110142">
    <property type="term" value="C:ubiquinone biosynthesis complex"/>
    <property type="evidence" value="ECO:0007669"/>
    <property type="project" value="UniProtKB-ARBA"/>
</dbReference>
<dbReference type="EMBL" id="WLYX01000001">
    <property type="protein sequence ID" value="MTD32567.1"/>
    <property type="molecule type" value="Genomic_DNA"/>
</dbReference>
<keyword evidence="7" id="KW-0503">Monooxygenase</keyword>
<proteinExistence type="inferred from homology"/>
<dbReference type="InterPro" id="IPR010971">
    <property type="entry name" value="UbiH/COQ6"/>
</dbReference>
<protein>
    <submittedName>
        <fullName evidence="9">UbiH/UbiF family hydroxylase</fullName>
    </submittedName>
</protein>
<keyword evidence="10" id="KW-1185">Reference proteome</keyword>
<dbReference type="RefSeq" id="WP_230369004.1">
    <property type="nucleotide sequence ID" value="NZ_WLYX01000001.1"/>
</dbReference>
<dbReference type="PRINTS" id="PR00420">
    <property type="entry name" value="RNGMNOXGNASE"/>
</dbReference>
<dbReference type="AlphaFoldDB" id="A0A844GCD0"/>
<evidence type="ECO:0000256" key="4">
    <source>
        <dbReference type="ARBA" id="ARBA00022630"/>
    </source>
</evidence>
<dbReference type="SUPFAM" id="SSF51905">
    <property type="entry name" value="FAD/NAD(P)-binding domain"/>
    <property type="match status" value="1"/>
</dbReference>
<dbReference type="InterPro" id="IPR018168">
    <property type="entry name" value="Ubi_Hdrlase_CS"/>
</dbReference>
<evidence type="ECO:0000259" key="8">
    <source>
        <dbReference type="Pfam" id="PF01494"/>
    </source>
</evidence>
<feature type="domain" description="FAD-binding" evidence="8">
    <location>
        <begin position="149"/>
        <end position="338"/>
    </location>
</feature>
<dbReference type="GO" id="GO:0071949">
    <property type="term" value="F:FAD binding"/>
    <property type="evidence" value="ECO:0007669"/>
    <property type="project" value="InterPro"/>
</dbReference>
<dbReference type="PANTHER" id="PTHR43876">
    <property type="entry name" value="UBIQUINONE BIOSYNTHESIS MONOOXYGENASE COQ6, MITOCHONDRIAL"/>
    <property type="match status" value="1"/>
</dbReference>
<evidence type="ECO:0000256" key="3">
    <source>
        <dbReference type="ARBA" id="ARBA00005349"/>
    </source>
</evidence>
<keyword evidence="6" id="KW-0560">Oxidoreductase</keyword>
<evidence type="ECO:0000256" key="6">
    <source>
        <dbReference type="ARBA" id="ARBA00023002"/>
    </source>
</evidence>
<dbReference type="InterPro" id="IPR036188">
    <property type="entry name" value="FAD/NAD-bd_sf"/>
</dbReference>
<dbReference type="Pfam" id="PF01494">
    <property type="entry name" value="FAD_binding_3"/>
    <property type="match status" value="1"/>
</dbReference>
<gene>
    <name evidence="9" type="ORF">GKE73_02335</name>
</gene>
<dbReference type="UniPathway" id="UPA00232"/>
<dbReference type="Gene3D" id="3.50.50.60">
    <property type="entry name" value="FAD/NAD(P)-binding domain"/>
    <property type="match status" value="2"/>
</dbReference>
<comment type="caution">
    <text evidence="9">The sequence shown here is derived from an EMBL/GenBank/DDBJ whole genome shotgun (WGS) entry which is preliminary data.</text>
</comment>
<evidence type="ECO:0000256" key="7">
    <source>
        <dbReference type="ARBA" id="ARBA00023033"/>
    </source>
</evidence>
<dbReference type="GO" id="GO:0006744">
    <property type="term" value="P:ubiquinone biosynthetic process"/>
    <property type="evidence" value="ECO:0007669"/>
    <property type="project" value="UniProtKB-UniPathway"/>
</dbReference>
<dbReference type="FunFam" id="3.50.50.60:FF:000021">
    <property type="entry name" value="Ubiquinone biosynthesis monooxygenase COQ6"/>
    <property type="match status" value="1"/>
</dbReference>
<organism evidence="9 10">
    <name type="scientific">Paludibacterium denitrificans</name>
    <dbReference type="NCBI Taxonomy" id="2675226"/>
    <lineage>
        <taxon>Bacteria</taxon>
        <taxon>Pseudomonadati</taxon>
        <taxon>Pseudomonadota</taxon>
        <taxon>Betaproteobacteria</taxon>
        <taxon>Neisseriales</taxon>
        <taxon>Chromobacteriaceae</taxon>
        <taxon>Paludibacterium</taxon>
    </lineage>
</organism>
<reference evidence="9 10" key="1">
    <citation type="submission" date="2019-11" db="EMBL/GenBank/DDBJ databases">
        <title>Draft genome sequence of Paludibacterium sp. dN18-1.</title>
        <authorList>
            <person name="Im W.-T."/>
        </authorList>
    </citation>
    <scope>NUCLEOTIDE SEQUENCE [LARGE SCALE GENOMIC DNA]</scope>
    <source>
        <strain evidence="10">dN 18-1</strain>
    </source>
</reference>
<dbReference type="Proteomes" id="UP000446658">
    <property type="component" value="Unassembled WGS sequence"/>
</dbReference>
<evidence type="ECO:0000256" key="2">
    <source>
        <dbReference type="ARBA" id="ARBA00004749"/>
    </source>
</evidence>
<dbReference type="PANTHER" id="PTHR43876:SF7">
    <property type="entry name" value="UBIQUINONE BIOSYNTHESIS MONOOXYGENASE COQ6, MITOCHONDRIAL"/>
    <property type="match status" value="1"/>
</dbReference>
<comment type="cofactor">
    <cofactor evidence="1">
        <name>FAD</name>
        <dbReference type="ChEBI" id="CHEBI:57692"/>
    </cofactor>
</comment>
<evidence type="ECO:0000256" key="1">
    <source>
        <dbReference type="ARBA" id="ARBA00001974"/>
    </source>
</evidence>
<dbReference type="NCBIfam" id="TIGR01988">
    <property type="entry name" value="Ubi-OHases"/>
    <property type="match status" value="1"/>
</dbReference>
<dbReference type="PROSITE" id="PS01304">
    <property type="entry name" value="UBIH"/>
    <property type="match status" value="1"/>
</dbReference>
<dbReference type="NCBIfam" id="NF005788">
    <property type="entry name" value="PRK07608.1-3"/>
    <property type="match status" value="1"/>
</dbReference>
<dbReference type="GO" id="GO:0016705">
    <property type="term" value="F:oxidoreductase activity, acting on paired donors, with incorporation or reduction of molecular oxygen"/>
    <property type="evidence" value="ECO:0007669"/>
    <property type="project" value="InterPro"/>
</dbReference>
<evidence type="ECO:0000313" key="10">
    <source>
        <dbReference type="Proteomes" id="UP000446658"/>
    </source>
</evidence>
<comment type="similarity">
    <text evidence="3">Belongs to the UbiH/COQ6 family.</text>
</comment>
<name>A0A844GCD0_9NEIS</name>
<dbReference type="InterPro" id="IPR051205">
    <property type="entry name" value="UbiH/COQ6_monooxygenase"/>
</dbReference>